<dbReference type="PRINTS" id="PR00459">
    <property type="entry name" value="ASPEROXIDASE"/>
</dbReference>
<keyword evidence="17" id="KW-1185">Reference proteome</keyword>
<comment type="subcellular location">
    <subcellularLocation>
        <location evidence="2">Nucleus</location>
    </subcellularLocation>
</comment>
<evidence type="ECO:0000256" key="9">
    <source>
        <dbReference type="RuleBase" id="RU363051"/>
    </source>
</evidence>
<dbReference type="PROSITE" id="PS00435">
    <property type="entry name" value="PEROXIDASE_1"/>
    <property type="match status" value="1"/>
</dbReference>
<dbReference type="Pfam" id="PF07529">
    <property type="entry name" value="HSA"/>
    <property type="match status" value="1"/>
</dbReference>
<dbReference type="SUPFAM" id="SSF52540">
    <property type="entry name" value="P-loop containing nucleoside triphosphate hydrolases"/>
    <property type="match status" value="2"/>
</dbReference>
<evidence type="ECO:0000256" key="4">
    <source>
        <dbReference type="ARBA" id="ARBA00022741"/>
    </source>
</evidence>
<keyword evidence="10" id="KW-0175">Coiled coil</keyword>
<dbReference type="InterPro" id="IPR002016">
    <property type="entry name" value="Haem_peroxidase"/>
</dbReference>
<dbReference type="InterPro" id="IPR014012">
    <property type="entry name" value="HSA_dom"/>
</dbReference>
<dbReference type="InterPro" id="IPR002207">
    <property type="entry name" value="Peroxidase_I"/>
</dbReference>
<evidence type="ECO:0000259" key="13">
    <source>
        <dbReference type="SMART" id="SM00487"/>
    </source>
</evidence>
<dbReference type="SUPFAM" id="SSF47370">
    <property type="entry name" value="Bromodomain"/>
    <property type="match status" value="1"/>
</dbReference>
<evidence type="ECO:0000259" key="15">
    <source>
        <dbReference type="SMART" id="SM01314"/>
    </source>
</evidence>
<dbReference type="InterPro" id="IPR049730">
    <property type="entry name" value="SNF2/RAD54-like_C"/>
</dbReference>
<dbReference type="Gene3D" id="1.10.420.10">
    <property type="entry name" value="Peroxidase, domain 2"/>
    <property type="match status" value="1"/>
</dbReference>
<evidence type="ECO:0000256" key="10">
    <source>
        <dbReference type="SAM" id="Coils"/>
    </source>
</evidence>
<keyword evidence="7" id="KW-0103">Bromodomain</keyword>
<name>A0ABX8IAH3_9ASCO</name>
<dbReference type="InterPro" id="IPR001650">
    <property type="entry name" value="Helicase_C-like"/>
</dbReference>
<dbReference type="CDD" id="cd17996">
    <property type="entry name" value="DEXHc_SMARCA2_SMARCA4"/>
    <property type="match status" value="1"/>
</dbReference>
<keyword evidence="6" id="KW-0067">ATP-binding</keyword>
<dbReference type="Pfam" id="PF00439">
    <property type="entry name" value="Bromodomain"/>
    <property type="match status" value="1"/>
</dbReference>
<dbReference type="InterPro" id="IPR014001">
    <property type="entry name" value="Helicase_ATP-bd"/>
</dbReference>
<dbReference type="SMART" id="SM01314">
    <property type="entry name" value="SnAC"/>
    <property type="match status" value="1"/>
</dbReference>
<dbReference type="Pfam" id="PF00271">
    <property type="entry name" value="Helicase_C"/>
    <property type="match status" value="1"/>
</dbReference>
<evidence type="ECO:0000256" key="6">
    <source>
        <dbReference type="ARBA" id="ARBA00022840"/>
    </source>
</evidence>
<protein>
    <recommendedName>
        <fullName evidence="9">Peroxidase</fullName>
        <ecNumber evidence="9">1.11.1.-</ecNumber>
    </recommendedName>
</protein>
<dbReference type="PANTHER" id="PTHR10799">
    <property type="entry name" value="SNF2/RAD54 HELICASE FAMILY"/>
    <property type="match status" value="1"/>
</dbReference>
<dbReference type="InterPro" id="IPR036427">
    <property type="entry name" value="Bromodomain-like_sf"/>
</dbReference>
<evidence type="ECO:0000256" key="8">
    <source>
        <dbReference type="ARBA" id="ARBA00023242"/>
    </source>
</evidence>
<dbReference type="SMART" id="SM00490">
    <property type="entry name" value="HELICc"/>
    <property type="match status" value="1"/>
</dbReference>
<evidence type="ECO:0000256" key="3">
    <source>
        <dbReference type="ARBA" id="ARBA00005997"/>
    </source>
</evidence>
<reference evidence="16 17" key="1">
    <citation type="submission" date="2021-06" db="EMBL/GenBank/DDBJ databases">
        <title>Candida outbreak in Lebanon.</title>
        <authorList>
            <person name="Finianos M."/>
        </authorList>
    </citation>
    <scope>NUCLEOTIDE SEQUENCE [LARGE SCALE GENOMIC DNA]</scope>
    <source>
        <strain evidence="16">CA3LBN</strain>
    </source>
</reference>
<dbReference type="InterPro" id="IPR001487">
    <property type="entry name" value="Bromodomain"/>
</dbReference>
<gene>
    <name evidence="16" type="ORF">CA3LBN_004635</name>
</gene>
<dbReference type="InterPro" id="IPR019793">
    <property type="entry name" value="Peroxidases_heam-ligand_BS"/>
</dbReference>
<dbReference type="Pfam" id="PF00176">
    <property type="entry name" value="SNF2-rel_dom"/>
    <property type="match status" value="1"/>
</dbReference>
<feature type="domain" description="Bromo" evidence="12">
    <location>
        <begin position="1170"/>
        <end position="1281"/>
    </location>
</feature>
<feature type="coiled-coil region" evidence="10">
    <location>
        <begin position="456"/>
        <end position="483"/>
    </location>
</feature>
<feature type="region of interest" description="Disordered" evidence="11">
    <location>
        <begin position="1"/>
        <end position="30"/>
    </location>
</feature>
<dbReference type="EMBL" id="CP076667">
    <property type="protein sequence ID" value="QWU90274.1"/>
    <property type="molecule type" value="Genomic_DNA"/>
</dbReference>
<dbReference type="Proteomes" id="UP000825434">
    <property type="component" value="Chromosome 7"/>
</dbReference>
<evidence type="ECO:0000256" key="7">
    <source>
        <dbReference type="ARBA" id="ARBA00023117"/>
    </source>
</evidence>
<dbReference type="Gene3D" id="3.40.50.300">
    <property type="entry name" value="P-loop containing nucleotide triphosphate hydrolases"/>
    <property type="match status" value="1"/>
</dbReference>
<feature type="compositionally biased region" description="Acidic residues" evidence="11">
    <location>
        <begin position="1130"/>
        <end position="1146"/>
    </location>
</feature>
<evidence type="ECO:0000256" key="1">
    <source>
        <dbReference type="ARBA" id="ARBA00003917"/>
    </source>
</evidence>
<dbReference type="InterPro" id="IPR010255">
    <property type="entry name" value="Haem_peroxidase_sf"/>
</dbReference>
<feature type="compositionally biased region" description="Basic and acidic residues" evidence="11">
    <location>
        <begin position="1468"/>
        <end position="1481"/>
    </location>
</feature>
<dbReference type="Gene3D" id="1.10.520.10">
    <property type="match status" value="1"/>
</dbReference>
<dbReference type="Gene3D" id="1.20.5.170">
    <property type="match status" value="1"/>
</dbReference>
<sequence>MSSVQFEKREDHFTSNGNAHDESDVINGSRSEAGYDFNIEAPSSTQELNDLVSRYQQLLQFSRDAFEKHQAYQKIADQSQSFADESDVESFVDPYEKELRKIETCLSKISARYESFVEEEGALENDILRSLEETSSMENIDSNLLSKQLASLQLLSRNLDLPTPLQVSLDDTADNTSDETSVSKTLIRENIQAVFERQQEPDANFLSTLRSLGLAQFPTSSSSAPINDYYKDQVIGHKISTRLHDLENLPGNLGTLDVQSGTESETSNKLKVRALIELKALSVMAIQKRLKNAIFRKISLTAHYDSPDLKNNSLVLQGRRGFYIREKMNQPNPELLASQLENKFKLEADAKKHKLQVDKINRILENTRIANEIKLNRVNKKATLTRFINNFHNNTEKDESKKMEKTAKQRLQALKANDEEAYIKLLDQTKDHRITHLLKQTNSFLDSLAKAVKVQQAESDEIVQEEEDTVDELREKIDYYQVAHRIKEEVKAQPSILVGGELKEYQLKGLQWMVSLYNNKLNGILADEMGLGKTIQSISLITYLIEKKNEDKFLVIVPLSTITNWTVEFEKWAPSVKVIVFKGSPQQRKELSFDIRMGNFQVMLTTYEYIIKERPMLSRFSYSHMIIDEGHRMKNAQSKLSVTLKQYYRTKNRLILTGTPLQNNLPELWALLNFVLPKIFNSVKSFDEWFNTPFANTGSQEKIELTEEESLLVIRRLHKVLRPFLLRRLKKDVEKDLPDKVEKVLKCNLSGLQYILYQQMLKHNALFVGSQTTGTNNKSGIKGLNNKIMQLRKICNHPFVFEEVEDVLNTSRLTNDLLWRTSGKFELLDRVLPKFKASGHKVLIFFQMTSVMNIFEDFLRLKDMRYLRLDGATKAEDRQDMLKAFNKPESDYFCFLLSTRAGGLGLNLQSADTVIIFDTDWNPHQDLQAQDRAHRIGQKNEVRILRLISNDSIEEVILERAHQKLEIDGKVIQAGKFDNKSTAEEQEEFLKRLLDAEQGDKENEENDSLDDDELNDILARSEDEKILFTKMDTDRMVREKVEARQGGYSSRLIPKDELPPVFTEDISHHFERDTKELSRMREKKKVKYDDGLTEEQWLMAMDDDNDTVEDAIRRKEEKRARRKRKAANGESEEPGDSDDGDEESDGEVQRKRARRETTSPVDPEAVQNGDDGLSARCLSVLDHIQEMQSNRDGHNLAEIFLRLPSKKLYADYYKVIKRPTAISQIRKHISQERYDCFEAFIDELKLMCSNAKTYNEEGSWVFQDAEEIEEYVNNNPVMASIVFRSSAGSKNSYSKILSYAAAVGGAATATAGALYLHQQQFGGNNNKPPQKNNGLKFFAAATPAKLAQVFEGKTEKDFQEVYNAIAQKVQDEDDADEGAGRYGLLCRLAWHSSGTYDKKKNSGGSYSGSMIYSPESTDPENAGLDAGRDFLNEFHYEFPWLSRGDLWTLGGVVAVQEAGGPKIKWRPGRVDCSKSEKDKIPENGNLPDASQESGAYVRKIFNRLGFDDREMVALIGAHALGKCHTYRSGYDGPWGPSPNMFTNDFFVRLLQKWHIREWDGKRQYQDDETSSFMMLPTDMVLKEDSKFLKYVKLYAADQDLFFADFSKAFTRLLENGIEFAKDTPYYEFKTLEEQE</sequence>
<keyword evidence="9" id="KW-0575">Peroxidase</keyword>
<keyword evidence="8" id="KW-0539">Nucleus</keyword>
<keyword evidence="5" id="KW-0378">Hydrolase</keyword>
<dbReference type="InterPro" id="IPR029295">
    <property type="entry name" value="SnAC"/>
</dbReference>
<feature type="region of interest" description="Disordered" evidence="11">
    <location>
        <begin position="1467"/>
        <end position="1488"/>
    </location>
</feature>
<dbReference type="Pfam" id="PF00141">
    <property type="entry name" value="peroxidase"/>
    <property type="match status" value="1"/>
</dbReference>
<comment type="function">
    <text evidence="1">Destroys radicals which are normally produced within the cells and which are toxic to biological systems.</text>
</comment>
<dbReference type="PRINTS" id="PR00503">
    <property type="entry name" value="BROMODOMAIN"/>
</dbReference>
<dbReference type="EC" id="1.11.1.-" evidence="9"/>
<comment type="similarity">
    <text evidence="3">Belongs to the peroxidase family. Cytochrome c peroxidase subfamily.</text>
</comment>
<feature type="region of interest" description="Disordered" evidence="11">
    <location>
        <begin position="1116"/>
        <end position="1170"/>
    </location>
</feature>
<evidence type="ECO:0000256" key="5">
    <source>
        <dbReference type="ARBA" id="ARBA00022801"/>
    </source>
</evidence>
<dbReference type="SMART" id="SM00297">
    <property type="entry name" value="BROMO"/>
    <property type="match status" value="1"/>
</dbReference>
<evidence type="ECO:0000259" key="12">
    <source>
        <dbReference type="SMART" id="SM00297"/>
    </source>
</evidence>
<dbReference type="SUPFAM" id="SSF48113">
    <property type="entry name" value="Heme-dependent peroxidases"/>
    <property type="match status" value="1"/>
</dbReference>
<dbReference type="InterPro" id="IPR000330">
    <property type="entry name" value="SNF2_N"/>
</dbReference>
<evidence type="ECO:0000256" key="11">
    <source>
        <dbReference type="SAM" id="MobiDB-lite"/>
    </source>
</evidence>
<keyword evidence="9" id="KW-0560">Oxidoreductase</keyword>
<evidence type="ECO:0000259" key="14">
    <source>
        <dbReference type="SMART" id="SM00490"/>
    </source>
</evidence>
<keyword evidence="4" id="KW-0547">Nucleotide-binding</keyword>
<evidence type="ECO:0000256" key="2">
    <source>
        <dbReference type="ARBA" id="ARBA00004123"/>
    </source>
</evidence>
<dbReference type="Pfam" id="PF14619">
    <property type="entry name" value="SnAC"/>
    <property type="match status" value="1"/>
</dbReference>
<evidence type="ECO:0000313" key="16">
    <source>
        <dbReference type="EMBL" id="QWU90274.1"/>
    </source>
</evidence>
<dbReference type="InterPro" id="IPR038718">
    <property type="entry name" value="SNF2-like_sf"/>
</dbReference>
<feature type="compositionally biased region" description="Basic and acidic residues" evidence="11">
    <location>
        <begin position="1"/>
        <end position="23"/>
    </location>
</feature>
<evidence type="ECO:0000313" key="17">
    <source>
        <dbReference type="Proteomes" id="UP000825434"/>
    </source>
</evidence>
<dbReference type="CDD" id="cd00691">
    <property type="entry name" value="ascorbate_peroxidase"/>
    <property type="match status" value="1"/>
</dbReference>
<feature type="domain" description="Helicase ATP-binding" evidence="13">
    <location>
        <begin position="498"/>
        <end position="689"/>
    </location>
</feature>
<dbReference type="Gene3D" id="1.20.920.10">
    <property type="entry name" value="Bromodomain-like"/>
    <property type="match status" value="1"/>
</dbReference>
<feature type="domain" description="Snf2 ATP coupling" evidence="15">
    <location>
        <begin position="1033"/>
        <end position="1098"/>
    </location>
</feature>
<dbReference type="SMART" id="SM00487">
    <property type="entry name" value="DEXDc"/>
    <property type="match status" value="1"/>
</dbReference>
<dbReference type="PRINTS" id="PR00458">
    <property type="entry name" value="PEROXIDASE"/>
</dbReference>
<organism evidence="16 17">
    <name type="scientific">Candidozyma haemuli</name>
    <dbReference type="NCBI Taxonomy" id="45357"/>
    <lineage>
        <taxon>Eukaryota</taxon>
        <taxon>Fungi</taxon>
        <taxon>Dikarya</taxon>
        <taxon>Ascomycota</taxon>
        <taxon>Saccharomycotina</taxon>
        <taxon>Pichiomycetes</taxon>
        <taxon>Metschnikowiaceae</taxon>
        <taxon>Candidozyma</taxon>
    </lineage>
</organism>
<proteinExistence type="inferred from homology"/>
<dbReference type="CDD" id="cd18793">
    <property type="entry name" value="SF2_C_SNF"/>
    <property type="match status" value="1"/>
</dbReference>
<accession>A0ABX8IAH3</accession>
<dbReference type="Gene3D" id="3.40.50.10810">
    <property type="entry name" value="Tandem AAA-ATPase domain"/>
    <property type="match status" value="1"/>
</dbReference>
<dbReference type="InterPro" id="IPR027417">
    <property type="entry name" value="P-loop_NTPase"/>
</dbReference>
<feature type="domain" description="Helicase C-terminal" evidence="14">
    <location>
        <begin position="853"/>
        <end position="937"/>
    </location>
</feature>